<feature type="domain" description="DUF1664" evidence="1">
    <location>
        <begin position="57"/>
        <end position="134"/>
    </location>
</feature>
<name>A0A2G5C9M5_AQUCA</name>
<dbReference type="EMBL" id="KZ305091">
    <property type="protein sequence ID" value="PIA27958.1"/>
    <property type="molecule type" value="Genomic_DNA"/>
</dbReference>
<keyword evidence="3" id="KW-1185">Reference proteome</keyword>
<reference evidence="2 3" key="1">
    <citation type="submission" date="2017-09" db="EMBL/GenBank/DDBJ databases">
        <title>WGS assembly of Aquilegia coerulea Goldsmith.</title>
        <authorList>
            <person name="Hodges S."/>
            <person name="Kramer E."/>
            <person name="Nordborg M."/>
            <person name="Tomkins J."/>
            <person name="Borevitz J."/>
            <person name="Derieg N."/>
            <person name="Yan J."/>
            <person name="Mihaltcheva S."/>
            <person name="Hayes R.D."/>
            <person name="Rokhsar D."/>
        </authorList>
    </citation>
    <scope>NUCLEOTIDE SEQUENCE [LARGE SCALE GENOMIC DNA]</scope>
    <source>
        <strain evidence="3">cv. Goldsmith</strain>
    </source>
</reference>
<evidence type="ECO:0000313" key="3">
    <source>
        <dbReference type="Proteomes" id="UP000230069"/>
    </source>
</evidence>
<proteinExistence type="predicted"/>
<dbReference type="Proteomes" id="UP000230069">
    <property type="component" value="Unassembled WGS sequence"/>
</dbReference>
<dbReference type="Pfam" id="PF07889">
    <property type="entry name" value="DUF1664"/>
    <property type="match status" value="1"/>
</dbReference>
<dbReference type="InterPro" id="IPR012458">
    <property type="entry name" value="DUF1664"/>
</dbReference>
<dbReference type="STRING" id="218851.A0A2G5C9M5"/>
<dbReference type="AlphaFoldDB" id="A0A2G5C9M5"/>
<sequence>MGVSQISTFKWGEGVTSSQKIESQRIANALHELQVELRKATISSQFAAFFQHDTTLLLIKIADVGGIGYGCWKWMGFSVSDVVDGTKRNVIGALSSTATSLANKFAAISEKMGHCTEQLENYGKLDEQKKMSNLKTRVVSIPFYM</sequence>
<dbReference type="InParanoid" id="A0A2G5C9M5"/>
<evidence type="ECO:0000313" key="2">
    <source>
        <dbReference type="EMBL" id="PIA27958.1"/>
    </source>
</evidence>
<accession>A0A2G5C9M5</accession>
<evidence type="ECO:0000259" key="1">
    <source>
        <dbReference type="Pfam" id="PF07889"/>
    </source>
</evidence>
<protein>
    <recommendedName>
        <fullName evidence="1">DUF1664 domain-containing protein</fullName>
    </recommendedName>
</protein>
<organism evidence="2 3">
    <name type="scientific">Aquilegia coerulea</name>
    <name type="common">Rocky mountain columbine</name>
    <dbReference type="NCBI Taxonomy" id="218851"/>
    <lineage>
        <taxon>Eukaryota</taxon>
        <taxon>Viridiplantae</taxon>
        <taxon>Streptophyta</taxon>
        <taxon>Embryophyta</taxon>
        <taxon>Tracheophyta</taxon>
        <taxon>Spermatophyta</taxon>
        <taxon>Magnoliopsida</taxon>
        <taxon>Ranunculales</taxon>
        <taxon>Ranunculaceae</taxon>
        <taxon>Thalictroideae</taxon>
        <taxon>Aquilegia</taxon>
    </lineage>
</organism>
<gene>
    <name evidence="2" type="ORF">AQUCO_07400063v1</name>
</gene>